<dbReference type="InterPro" id="IPR001100">
    <property type="entry name" value="Pyr_nuc-diS_OxRdtase"/>
</dbReference>
<keyword evidence="6 16" id="KW-0285">Flavoprotein</keyword>
<evidence type="ECO:0000256" key="14">
    <source>
        <dbReference type="PIRSR" id="PIRSR000350-3"/>
    </source>
</evidence>
<feature type="binding site" evidence="14">
    <location>
        <position position="59"/>
    </location>
    <ligand>
        <name>FAD</name>
        <dbReference type="ChEBI" id="CHEBI:57692"/>
    </ligand>
</feature>
<feature type="binding site" evidence="14">
    <location>
        <begin position="187"/>
        <end position="194"/>
    </location>
    <ligand>
        <name>NAD(+)</name>
        <dbReference type="ChEBI" id="CHEBI:57540"/>
    </ligand>
</feature>
<dbReference type="Proteomes" id="UP000220914">
    <property type="component" value="Unassembled WGS sequence"/>
</dbReference>
<evidence type="ECO:0000256" key="12">
    <source>
        <dbReference type="ARBA" id="ARBA00049187"/>
    </source>
</evidence>
<comment type="caution">
    <text evidence="20">The sequence shown here is derived from an EMBL/GenBank/DDBJ whole genome shotgun (WGS) entry which is preliminary data.</text>
</comment>
<feature type="disulfide bond" description="Redox-active" evidence="15">
    <location>
        <begin position="50"/>
        <end position="55"/>
    </location>
</feature>
<dbReference type="EMBL" id="PDCP01000037">
    <property type="protein sequence ID" value="PEG36156.1"/>
    <property type="molecule type" value="Genomic_DNA"/>
</dbReference>
<keyword evidence="5" id="KW-0963">Cytoplasm</keyword>
<evidence type="ECO:0000313" key="19">
    <source>
        <dbReference type="EMBL" id="GFG54914.1"/>
    </source>
</evidence>
<dbReference type="GO" id="GO:0004148">
    <property type="term" value="F:dihydrolipoyl dehydrogenase (NADH) activity"/>
    <property type="evidence" value="ECO:0007669"/>
    <property type="project" value="UniProtKB-EC"/>
</dbReference>
<evidence type="ECO:0000256" key="10">
    <source>
        <dbReference type="ARBA" id="ARBA00023157"/>
    </source>
</evidence>
<accession>A0A2A7MWU4</accession>
<evidence type="ECO:0000256" key="15">
    <source>
        <dbReference type="PIRSR" id="PIRSR000350-4"/>
    </source>
</evidence>
<dbReference type="Gene3D" id="3.50.50.60">
    <property type="entry name" value="FAD/NAD(P)-binding domain"/>
    <property type="match status" value="2"/>
</dbReference>
<feature type="binding site" evidence="14">
    <location>
        <position position="122"/>
    </location>
    <ligand>
        <name>FAD</name>
        <dbReference type="ChEBI" id="CHEBI:57692"/>
    </ligand>
</feature>
<evidence type="ECO:0000256" key="2">
    <source>
        <dbReference type="ARBA" id="ARBA00007532"/>
    </source>
</evidence>
<dbReference type="GO" id="GO:0005737">
    <property type="term" value="C:cytoplasm"/>
    <property type="evidence" value="ECO:0007669"/>
    <property type="project" value="UniProtKB-SubCell"/>
</dbReference>
<evidence type="ECO:0000256" key="13">
    <source>
        <dbReference type="PIRSR" id="PIRSR000350-2"/>
    </source>
</evidence>
<dbReference type="Pfam" id="PF07992">
    <property type="entry name" value="Pyr_redox_2"/>
    <property type="match status" value="1"/>
</dbReference>
<dbReference type="OrthoDB" id="9800167at2"/>
<feature type="binding site" evidence="14">
    <location>
        <position position="210"/>
    </location>
    <ligand>
        <name>NAD(+)</name>
        <dbReference type="ChEBI" id="CHEBI:57540"/>
    </ligand>
</feature>
<evidence type="ECO:0000256" key="7">
    <source>
        <dbReference type="ARBA" id="ARBA00022827"/>
    </source>
</evidence>
<dbReference type="Proteomes" id="UP000465302">
    <property type="component" value="Unassembled WGS sequence"/>
</dbReference>
<dbReference type="PANTHER" id="PTHR22912">
    <property type="entry name" value="DISULFIDE OXIDOREDUCTASE"/>
    <property type="match status" value="1"/>
</dbReference>
<comment type="miscellaneous">
    <text evidence="16">The active site is a redox-active disulfide bond.</text>
</comment>
<dbReference type="InterPro" id="IPR006258">
    <property type="entry name" value="Lipoamide_DH"/>
</dbReference>
<reference evidence="19" key="3">
    <citation type="submission" date="2020-02" db="EMBL/GenBank/DDBJ databases">
        <authorList>
            <person name="Matsumoto Y."/>
            <person name="Motooka D."/>
            <person name="Nakamura S."/>
        </authorList>
    </citation>
    <scope>NUCLEOTIDE SEQUENCE</scope>
    <source>
        <strain evidence="19">JCM 6377</strain>
    </source>
</reference>
<comment type="catalytic activity">
    <reaction evidence="12 16">
        <text>N(6)-[(R)-dihydrolipoyl]-L-lysyl-[protein] + NAD(+) = N(6)-[(R)-lipoyl]-L-lysyl-[protein] + NADH + H(+)</text>
        <dbReference type="Rhea" id="RHEA:15045"/>
        <dbReference type="Rhea" id="RHEA-COMP:10474"/>
        <dbReference type="Rhea" id="RHEA-COMP:10475"/>
        <dbReference type="ChEBI" id="CHEBI:15378"/>
        <dbReference type="ChEBI" id="CHEBI:57540"/>
        <dbReference type="ChEBI" id="CHEBI:57945"/>
        <dbReference type="ChEBI" id="CHEBI:83099"/>
        <dbReference type="ChEBI" id="CHEBI:83100"/>
        <dbReference type="EC" id="1.8.1.4"/>
    </reaction>
</comment>
<keyword evidence="9 14" id="KW-0520">NAD</keyword>
<dbReference type="SUPFAM" id="SSF55424">
    <property type="entry name" value="FAD/NAD-linked reductases, dimerisation (C-terminal) domain"/>
    <property type="match status" value="1"/>
</dbReference>
<dbReference type="GO" id="GO:0050660">
    <property type="term" value="F:flavin adenine dinucleotide binding"/>
    <property type="evidence" value="ECO:0007669"/>
    <property type="project" value="InterPro"/>
</dbReference>
<evidence type="ECO:0000256" key="5">
    <source>
        <dbReference type="ARBA" id="ARBA00022490"/>
    </source>
</evidence>
<evidence type="ECO:0000313" key="22">
    <source>
        <dbReference type="Proteomes" id="UP000465302"/>
    </source>
</evidence>
<dbReference type="InterPro" id="IPR012999">
    <property type="entry name" value="Pyr_OxRdtase_I_AS"/>
</dbReference>
<dbReference type="Pfam" id="PF02852">
    <property type="entry name" value="Pyr_redox_dim"/>
    <property type="match status" value="1"/>
</dbReference>
<sequence>MTPRATGEAGDHYDLVVLGAGSGGYVAAIRAAQLGMAVAVVEERYWGGVCLNTGCVPSKALLRNAEIASILTHQAAAFGLSGDVSLDYSRAVSRSREVADARVGGVHFLMRKNNITEIDGHGRFTSPHSLAVDLREGGTRSLSFDHAVIATGSRVRMLPGVTLGDNVVSYEQQILSADLPDSIVIIGGGSIGMEFAYILHSYGVGVEILEFTDRVLPSEDADVSRELRRHYRRRGITIHTSTRVETVTDHGDYVTVDHTGADGQTSTTKAARAFICIGFCPNVEEIGLDAVGVRVTAGGAIDIDDYMRTSAPHIYAVGDVTAKVQLAHVASAQGVIAAETMAGVDTMPLDYRMMPRVTFCQPQVASFGYTEEQARAAGYRVRVATFPMRASAKAHGLGERGGFIKILADDTHGELLGAHLLGAEVSELLPELTLAQLWDITARELARNVHTHPTLGEGLQECFHALTGEAINL</sequence>
<evidence type="ECO:0000256" key="1">
    <source>
        <dbReference type="ARBA" id="ARBA00004496"/>
    </source>
</evidence>
<evidence type="ECO:0000256" key="4">
    <source>
        <dbReference type="ARBA" id="ARBA00016961"/>
    </source>
</evidence>
<dbReference type="EMBL" id="BLKS01000003">
    <property type="protein sequence ID" value="GFG54914.1"/>
    <property type="molecule type" value="Genomic_DNA"/>
</dbReference>
<keyword evidence="8 16" id="KW-0560">Oxidoreductase</keyword>
<reference evidence="19 22" key="2">
    <citation type="journal article" date="2019" name="Emerg. Microbes Infect.">
        <title>Comprehensive subspecies identification of 175 nontuberculous mycobacteria species based on 7547 genomic profiles.</title>
        <authorList>
            <person name="Matsumoto Y."/>
            <person name="Kinjo T."/>
            <person name="Motooka D."/>
            <person name="Nabeya D."/>
            <person name="Jung N."/>
            <person name="Uechi K."/>
            <person name="Horii T."/>
            <person name="Iida T."/>
            <person name="Fujita J."/>
            <person name="Nakamura S."/>
        </authorList>
    </citation>
    <scope>NUCLEOTIDE SEQUENCE [LARGE SCALE GENOMIC DNA]</scope>
    <source>
        <strain evidence="19 22">JCM 6377</strain>
    </source>
</reference>
<dbReference type="InterPro" id="IPR004099">
    <property type="entry name" value="Pyr_nucl-diS_OxRdtase_dimer"/>
</dbReference>
<keyword evidence="10" id="KW-1015">Disulfide bond</keyword>
<dbReference type="GO" id="GO:0006103">
    <property type="term" value="P:2-oxoglutarate metabolic process"/>
    <property type="evidence" value="ECO:0007669"/>
    <property type="project" value="TreeGrafter"/>
</dbReference>
<dbReference type="InterPro" id="IPR016156">
    <property type="entry name" value="FAD/NAD-linked_Rdtase_dimer_sf"/>
</dbReference>
<dbReference type="PRINTS" id="PR00411">
    <property type="entry name" value="PNDRDTASEI"/>
</dbReference>
<dbReference type="InterPro" id="IPR023753">
    <property type="entry name" value="FAD/NAD-binding_dom"/>
</dbReference>
<dbReference type="RefSeq" id="WP_097941800.1">
    <property type="nucleotide sequence ID" value="NZ_BLKS01000003.1"/>
</dbReference>
<evidence type="ECO:0000256" key="6">
    <source>
        <dbReference type="ARBA" id="ARBA00022630"/>
    </source>
</evidence>
<dbReference type="InterPro" id="IPR050151">
    <property type="entry name" value="Class-I_Pyr_Nuc-Dis_Oxidored"/>
</dbReference>
<name>A0A2A7MWU4_MYCAG</name>
<evidence type="ECO:0000259" key="18">
    <source>
        <dbReference type="Pfam" id="PF07992"/>
    </source>
</evidence>
<proteinExistence type="inferred from homology"/>
<organism evidence="20 21">
    <name type="scientific">Mycolicibacterium agri</name>
    <name type="common">Mycobacterium agri</name>
    <dbReference type="NCBI Taxonomy" id="36811"/>
    <lineage>
        <taxon>Bacteria</taxon>
        <taxon>Bacillati</taxon>
        <taxon>Actinomycetota</taxon>
        <taxon>Actinomycetes</taxon>
        <taxon>Mycobacteriales</taxon>
        <taxon>Mycobacteriaceae</taxon>
        <taxon>Mycolicibacterium</taxon>
    </lineage>
</organism>
<evidence type="ECO:0000256" key="16">
    <source>
        <dbReference type="RuleBase" id="RU003692"/>
    </source>
</evidence>
<dbReference type="AlphaFoldDB" id="A0A2A7MWU4"/>
<evidence type="ECO:0000256" key="8">
    <source>
        <dbReference type="ARBA" id="ARBA00023002"/>
    </source>
</evidence>
<comment type="subcellular location">
    <subcellularLocation>
        <location evidence="1">Cytoplasm</location>
    </subcellularLocation>
</comment>
<feature type="active site" description="Proton acceptor" evidence="13">
    <location>
        <position position="452"/>
    </location>
</feature>
<dbReference type="PROSITE" id="PS00076">
    <property type="entry name" value="PYRIDINE_REDOX_1"/>
    <property type="match status" value="1"/>
</dbReference>
<evidence type="ECO:0000313" key="21">
    <source>
        <dbReference type="Proteomes" id="UP000220914"/>
    </source>
</evidence>
<evidence type="ECO:0000259" key="17">
    <source>
        <dbReference type="Pfam" id="PF02852"/>
    </source>
</evidence>
<keyword evidence="14" id="KW-0547">Nucleotide-binding</keyword>
<dbReference type="Gene3D" id="3.30.390.30">
    <property type="match status" value="1"/>
</dbReference>
<evidence type="ECO:0000256" key="9">
    <source>
        <dbReference type="ARBA" id="ARBA00023027"/>
    </source>
</evidence>
<dbReference type="NCBIfam" id="TIGR01350">
    <property type="entry name" value="lipoamide_DH"/>
    <property type="match status" value="1"/>
</dbReference>
<evidence type="ECO:0000256" key="11">
    <source>
        <dbReference type="ARBA" id="ARBA00023284"/>
    </source>
</evidence>
<comment type="similarity">
    <text evidence="2 16">Belongs to the class-I pyridine nucleotide-disulfide oxidoreductase family.</text>
</comment>
<feature type="domain" description="Pyridine nucleotide-disulphide oxidoreductase dimerisation" evidence="17">
    <location>
        <begin position="354"/>
        <end position="461"/>
    </location>
</feature>
<feature type="binding site" evidence="14">
    <location>
        <position position="278"/>
    </location>
    <ligand>
        <name>NAD(+)</name>
        <dbReference type="ChEBI" id="CHEBI:57540"/>
    </ligand>
</feature>
<dbReference type="InterPro" id="IPR036188">
    <property type="entry name" value="FAD/NAD-bd_sf"/>
</dbReference>
<comment type="cofactor">
    <cofactor evidence="14 16">
        <name>FAD</name>
        <dbReference type="ChEBI" id="CHEBI:57692"/>
    </cofactor>
    <text evidence="14 16">Binds 1 FAD per subunit.</text>
</comment>
<keyword evidence="7 14" id="KW-0274">FAD</keyword>
<protein>
    <recommendedName>
        <fullName evidence="4 16">Dihydrolipoyl dehydrogenase</fullName>
        <ecNumber evidence="3 16">1.8.1.4</ecNumber>
    </recommendedName>
</protein>
<dbReference type="FunFam" id="3.30.390.30:FF:000001">
    <property type="entry name" value="Dihydrolipoyl dehydrogenase"/>
    <property type="match status" value="1"/>
</dbReference>
<feature type="domain" description="FAD/NAD(P)-binding" evidence="18">
    <location>
        <begin position="13"/>
        <end position="334"/>
    </location>
</feature>
<keyword evidence="11 16" id="KW-0676">Redox-active center</keyword>
<feature type="binding site" evidence="14">
    <location>
        <position position="319"/>
    </location>
    <ligand>
        <name>FAD</name>
        <dbReference type="ChEBI" id="CHEBI:57692"/>
    </ligand>
</feature>
<dbReference type="PRINTS" id="PR00368">
    <property type="entry name" value="FADPNR"/>
</dbReference>
<reference evidence="20 21" key="1">
    <citation type="submission" date="2017-10" db="EMBL/GenBank/DDBJ databases">
        <title>The new phylogeny of genus Mycobacterium.</title>
        <authorList>
            <person name="Tortoli E."/>
            <person name="Trovato A."/>
            <person name="Cirillo D.M."/>
        </authorList>
    </citation>
    <scope>NUCLEOTIDE SEQUENCE [LARGE SCALE GENOMIC DNA]</scope>
    <source>
        <strain evidence="20 21">CCUG37673</strain>
    </source>
</reference>
<feature type="binding site" evidence="14">
    <location>
        <begin position="151"/>
        <end position="153"/>
    </location>
    <ligand>
        <name>FAD</name>
        <dbReference type="ChEBI" id="CHEBI:57692"/>
    </ligand>
</feature>
<dbReference type="SUPFAM" id="SSF51905">
    <property type="entry name" value="FAD/NAD(P)-binding domain"/>
    <property type="match status" value="1"/>
</dbReference>
<evidence type="ECO:0000313" key="20">
    <source>
        <dbReference type="EMBL" id="PEG36156.1"/>
    </source>
</evidence>
<dbReference type="PANTHER" id="PTHR22912:SF217">
    <property type="entry name" value="DIHYDROLIPOYL DEHYDROGENASE"/>
    <property type="match status" value="1"/>
</dbReference>
<dbReference type="PIRSF" id="PIRSF000350">
    <property type="entry name" value="Mercury_reductase_MerA"/>
    <property type="match status" value="1"/>
</dbReference>
<evidence type="ECO:0000256" key="3">
    <source>
        <dbReference type="ARBA" id="ARBA00012608"/>
    </source>
</evidence>
<gene>
    <name evidence="20" type="primary">lpdA</name>
    <name evidence="20" type="ORF">CQY20_19865</name>
    <name evidence="19" type="ORF">MAGR_63550</name>
</gene>
<keyword evidence="21" id="KW-1185">Reference proteome</keyword>
<dbReference type="EC" id="1.8.1.4" evidence="3 16"/>